<feature type="compositionally biased region" description="Low complexity" evidence="1">
    <location>
        <begin position="333"/>
        <end position="363"/>
    </location>
</feature>
<accession>A0A2U3E144</accession>
<feature type="compositionally biased region" description="Basic residues" evidence="1">
    <location>
        <begin position="1269"/>
        <end position="1282"/>
    </location>
</feature>
<feature type="compositionally biased region" description="Basic and acidic residues" evidence="1">
    <location>
        <begin position="1398"/>
        <end position="1417"/>
    </location>
</feature>
<feature type="region of interest" description="Disordered" evidence="1">
    <location>
        <begin position="555"/>
        <end position="599"/>
    </location>
</feature>
<evidence type="ECO:0000256" key="1">
    <source>
        <dbReference type="SAM" id="MobiDB-lite"/>
    </source>
</evidence>
<feature type="region of interest" description="Disordered" evidence="1">
    <location>
        <begin position="1250"/>
        <end position="1299"/>
    </location>
</feature>
<organism evidence="2 3">
    <name type="scientific">Purpureocillium lilacinum</name>
    <name type="common">Paecilomyces lilacinus</name>
    <dbReference type="NCBI Taxonomy" id="33203"/>
    <lineage>
        <taxon>Eukaryota</taxon>
        <taxon>Fungi</taxon>
        <taxon>Dikarya</taxon>
        <taxon>Ascomycota</taxon>
        <taxon>Pezizomycotina</taxon>
        <taxon>Sordariomycetes</taxon>
        <taxon>Hypocreomycetidae</taxon>
        <taxon>Hypocreales</taxon>
        <taxon>Ophiocordycipitaceae</taxon>
        <taxon>Purpureocillium</taxon>
    </lineage>
</organism>
<dbReference type="EMBL" id="LCWV01000015">
    <property type="protein sequence ID" value="PWI68196.1"/>
    <property type="molecule type" value="Genomic_DNA"/>
</dbReference>
<proteinExistence type="predicted"/>
<feature type="compositionally biased region" description="Basic and acidic residues" evidence="1">
    <location>
        <begin position="999"/>
        <end position="1012"/>
    </location>
</feature>
<feature type="region of interest" description="Disordered" evidence="1">
    <location>
        <begin position="1041"/>
        <end position="1069"/>
    </location>
</feature>
<reference evidence="2 3" key="1">
    <citation type="journal article" date="2016" name="Front. Microbiol.">
        <title>Genome and transcriptome sequences reveal the specific parasitism of the nematophagous Purpureocillium lilacinum 36-1.</title>
        <authorList>
            <person name="Xie J."/>
            <person name="Li S."/>
            <person name="Mo C."/>
            <person name="Xiao X."/>
            <person name="Peng D."/>
            <person name="Wang G."/>
            <person name="Xiao Y."/>
        </authorList>
    </citation>
    <scope>NUCLEOTIDE SEQUENCE [LARGE SCALE GENOMIC DNA]</scope>
    <source>
        <strain evidence="2 3">36-1</strain>
    </source>
</reference>
<feature type="region of interest" description="Disordered" evidence="1">
    <location>
        <begin position="973"/>
        <end position="1014"/>
    </location>
</feature>
<gene>
    <name evidence="2" type="ORF">PCL_01965</name>
</gene>
<feature type="region of interest" description="Disordered" evidence="1">
    <location>
        <begin position="248"/>
        <end position="390"/>
    </location>
</feature>
<feature type="compositionally biased region" description="Low complexity" evidence="1">
    <location>
        <begin position="492"/>
        <end position="504"/>
    </location>
</feature>
<feature type="region of interest" description="Disordered" evidence="1">
    <location>
        <begin position="1391"/>
        <end position="1417"/>
    </location>
</feature>
<name>A0A2U3E144_PURLI</name>
<evidence type="ECO:0000313" key="3">
    <source>
        <dbReference type="Proteomes" id="UP000245956"/>
    </source>
</evidence>
<feature type="region of interest" description="Disordered" evidence="1">
    <location>
        <begin position="492"/>
        <end position="529"/>
    </location>
</feature>
<feature type="region of interest" description="Disordered" evidence="1">
    <location>
        <begin position="1340"/>
        <end position="1359"/>
    </location>
</feature>
<protein>
    <submittedName>
        <fullName evidence="2">Uncharacterized protein</fullName>
    </submittedName>
</protein>
<feature type="compositionally biased region" description="Low complexity" evidence="1">
    <location>
        <begin position="1042"/>
        <end position="1056"/>
    </location>
</feature>
<feature type="compositionally biased region" description="Basic and acidic residues" evidence="1">
    <location>
        <begin position="1283"/>
        <end position="1299"/>
    </location>
</feature>
<evidence type="ECO:0000313" key="2">
    <source>
        <dbReference type="EMBL" id="PWI68196.1"/>
    </source>
</evidence>
<dbReference type="Proteomes" id="UP000245956">
    <property type="component" value="Unassembled WGS sequence"/>
</dbReference>
<feature type="compositionally biased region" description="Basic residues" evidence="1">
    <location>
        <begin position="274"/>
        <end position="283"/>
    </location>
</feature>
<comment type="caution">
    <text evidence="2">The sequence shown here is derived from an EMBL/GenBank/DDBJ whole genome shotgun (WGS) entry which is preliminary data.</text>
</comment>
<sequence>MAAASKCRNMQFPRKEAKRDGMAAAPRGAGPEWAQRTACLWWSGCPVCLEPGSIVPGGQLSALDGGREGVDARARSLVRLASGAVQRAVQRSADRPAGGVECVSWRNVLVSFCLWAAYPRRVRQERLLPQSRGEAASTLAVSGSKAAAAAAVARGSPGLRWWFCIPIPAPSRLPVVVGEGVANCDGFRPAAAAAAIAECAAACLIALLCLSFRSPQCQSANALISMCTRAVTFPSCARFQIPFCTKHSLPPRRRKDSRRWPPSVTRHAGDPSRRARQSRHTKPQPRGSPSDKAGRQPGLWSPSWEQPPGHDDDGAAEPTTRGVPDPTVPKPSRPTAASSSSAPRAVQPLGARTARSASQRTAAHGMAVQRTRHAAPARQGPGRNQRLPRTAAPLGWPRLSAFVAALTQPVPALLQAAAGAAGAAIEVAVSLSVSLSPPLSVRRCKMDGPRSLLPLPPRGYVRCEIGDQATEQPSGEPFAFQIRNPRSCFAASRPPRAARMPGSAHDQGIHSSAKPRPTTLTHASRPVIASKMRSSKELCSGLHISYESSGFPISSPTLSPPPMPRLSLSPRWPHHHPPQPGAAEVKTETRAARHARAGRRSSHLISFNLILSARPSARPSRQLLDWHHLPRPGQGVAQDRGRNSTFPSLRPSLYSSSCPLSEAWLKARLASQATRCAHLNISGKVARGEKVLPGRHALWTGHLGQATQASRPQEPDAPEAVAAPVSGRAVWLTAMAFLSLGNTAPVYPPGHLSTLLKPQVDPGPLLSPLSRSRSGHCQAVMTATITAAACHHNTPPATAYGLAATPTPPGLNGSNATPLPIMAVSGPQRASSSSNGRLPVPETSRPRRCRCRCRSRRRPQGRPYARSDPECSIRSTPFPQQAFLTCPLLASCCAARHRQNAKCTRPGGAQRPQIFSLGDPRSLFLRHAHATRIPPPPLPDPTSSDTTIARTLDGAASNPLWAATLIRRAKHTLARQRPDQGLSTHPRRNRSSIACVDSVDTHGRRLRPRDAAEPATEAIVGRAGRLSRHVYVTRQLPQLSLRSRAAVQGQSASSAADHPPLGCDPTHLLPATRRSAGLAQASKTAQRPPSSGVHDQVSIPCLLTANASPGGGLVTNPLSSYCPSVAVVGIVPPPPETFGPQGPPRSYLGPAIEAALANSIPSSMILAIMHAGAFWHFVVSCRNVGAVGYDNSAPSLDQRTQGGDGGGGGGGAASAEDAVALARKALNALLLPVIEVSSCQSLFSHDPVSARQLTHSPTTRPPTKPTCQKGRRKKGRQAHRQAGRKDKQNGKTAKREKERKTHVIFLLHVHLARRPPHAKLLLLGHLPDLAVVPLVADGRRGREDKGTRDDDGHEGQPERQERVLVHERAVAHAEAPGVARAAELVALKRRHRCGGPHGTERRNDGDGDGDGGRAVRW</sequence>